<evidence type="ECO:0000256" key="2">
    <source>
        <dbReference type="RuleBase" id="RU361268"/>
    </source>
</evidence>
<dbReference type="Proteomes" id="UP000279271">
    <property type="component" value="Unassembled WGS sequence"/>
</dbReference>
<gene>
    <name evidence="5" type="ORF">APUTEX25_002125</name>
    <name evidence="4" type="ORF">g.1376</name>
</gene>
<dbReference type="InterPro" id="IPR035991">
    <property type="entry name" value="Casein_kinase_II_beta-like"/>
</dbReference>
<reference evidence="4" key="1">
    <citation type="submission" date="2015-08" db="EMBL/GenBank/DDBJ databases">
        <authorList>
            <person name="Babu N.S."/>
            <person name="Beckwith C.J."/>
            <person name="Beseler K.G."/>
            <person name="Brison A."/>
            <person name="Carone J.V."/>
            <person name="Caskin T.P."/>
            <person name="Diamond M."/>
            <person name="Durham M.E."/>
            <person name="Foxe J.M."/>
            <person name="Go M."/>
            <person name="Henderson B.A."/>
            <person name="Jones I.B."/>
            <person name="McGettigan J.A."/>
            <person name="Micheletti S.J."/>
            <person name="Nasrallah M.E."/>
            <person name="Ortiz D."/>
            <person name="Piller C.R."/>
            <person name="Privatt S.R."/>
            <person name="Schneider S.L."/>
            <person name="Sharp S."/>
            <person name="Smith T.C."/>
            <person name="Stanton J.D."/>
            <person name="Ullery H.E."/>
            <person name="Wilson R.J."/>
            <person name="Serrano M.G."/>
            <person name="Buck G."/>
            <person name="Lee V."/>
            <person name="Wang Y."/>
            <person name="Carvalho R."/>
            <person name="Voegtly L."/>
            <person name="Shi R."/>
            <person name="Duckworth R."/>
            <person name="Johnson A."/>
            <person name="Loviza R."/>
            <person name="Walstead R."/>
            <person name="Shah Z."/>
            <person name="Kiflezghi M."/>
            <person name="Wade K."/>
            <person name="Ball S.L."/>
            <person name="Bradley K.W."/>
            <person name="Asai D.J."/>
            <person name="Bowman C.A."/>
            <person name="Russell D.A."/>
            <person name="Pope W.H."/>
            <person name="Jacobs-Sera D."/>
            <person name="Hendrix R.W."/>
            <person name="Hatfull G.F."/>
        </authorList>
    </citation>
    <scope>NUCLEOTIDE SEQUENCE</scope>
</reference>
<dbReference type="FunFam" id="2.20.25.20:FF:000001">
    <property type="entry name" value="Casein kinase II subunit beta"/>
    <property type="match status" value="1"/>
</dbReference>
<reference evidence="6" key="2">
    <citation type="journal article" date="2018" name="Algal Res.">
        <title>Characterization of plant carbon substrate utilization by Auxenochlorella protothecoides.</title>
        <authorList>
            <person name="Vogler B.W."/>
            <person name="Starkenburg S.R."/>
            <person name="Sudasinghe N."/>
            <person name="Schambach J.Y."/>
            <person name="Rollin J.A."/>
            <person name="Pattathil S."/>
            <person name="Barry A.N."/>
        </authorList>
    </citation>
    <scope>NUCLEOTIDE SEQUENCE [LARGE SCALE GENOMIC DNA]</scope>
    <source>
        <strain evidence="6">UTEX 25</strain>
    </source>
</reference>
<accession>A0A1D2A7H6</accession>
<sequence>MAVEDGETVMGEGQEVDSESESDSSEEPQSGTPAVEEEVSTWIHWFCGLKGNEFFCEVEEDYVQDDFNLSGLGGMVPYYDYALDFILEAESVHTEIMTEAQQEMVEGAAETLYGLIHARYVLTARGLAAMAEKFRAGEFGRCPRVLCHGQPCLPVGVSDLPRQATVKLFCPRCEEAYYPRSRLHGNLDGAYFGTTMAHLLLLTYPALRPTKSTEAFVPRIFGFKIHPSAHRIAAGSGAERKLRRVQPASRGAAAPAAGVASNGTTSSQQKAGAGAAPPASLQLEAQDVAMDSAPSANAAA</sequence>
<dbReference type="InterPro" id="IPR016149">
    <property type="entry name" value="Casein_kin_II_reg-sub_N"/>
</dbReference>
<reference evidence="5" key="3">
    <citation type="submission" date="2018-10" db="EMBL/GenBank/DDBJ databases">
        <authorList>
            <person name="Hovde B."/>
            <person name="Zhang X."/>
        </authorList>
    </citation>
    <scope>NUCLEOTIDE SEQUENCE [LARGE SCALE GENOMIC DNA]</scope>
    <source>
        <strain evidence="5">UTEX 25</strain>
    </source>
</reference>
<comment type="subunit">
    <text evidence="2">Tetramer of two alpha and two beta subunits.</text>
</comment>
<dbReference type="FunFam" id="1.10.1820.10:FF:000005">
    <property type="entry name" value="Casein kinase II subunit beta"/>
    <property type="match status" value="1"/>
</dbReference>
<feature type="region of interest" description="Disordered" evidence="3">
    <location>
        <begin position="1"/>
        <end position="34"/>
    </location>
</feature>
<reference evidence="5" key="4">
    <citation type="submission" date="2018-11" db="EMBL/GenBank/DDBJ databases">
        <title>Characterization of plant carbon substrate utilization by Auxenochlorella protothecoides.</title>
        <authorList>
            <person name="Vogler B.W."/>
            <person name="Starkenburg S.R."/>
            <person name="Sudasinghe N."/>
            <person name="Schambach J.Y."/>
            <person name="Rollin J.A."/>
            <person name="Pattathil S."/>
            <person name="Barry A.N."/>
        </authorList>
    </citation>
    <scope>NUCLEOTIDE SEQUENCE [LARGE SCALE GENOMIC DNA]</scope>
    <source>
        <strain evidence="5">UTEX 25</strain>
    </source>
</reference>
<feature type="compositionally biased region" description="Low complexity" evidence="3">
    <location>
        <begin position="289"/>
        <end position="300"/>
    </location>
</feature>
<dbReference type="Gene3D" id="2.20.25.20">
    <property type="match status" value="1"/>
</dbReference>
<comment type="similarity">
    <text evidence="1 2">Belongs to the casein kinase 2 subunit beta family.</text>
</comment>
<dbReference type="PROSITE" id="PS01101">
    <property type="entry name" value="CK2_BETA"/>
    <property type="match status" value="1"/>
</dbReference>
<evidence type="ECO:0000256" key="1">
    <source>
        <dbReference type="ARBA" id="ARBA00006941"/>
    </source>
</evidence>
<dbReference type="AlphaFoldDB" id="A0A1D2A7H6"/>
<name>A0A1D2A7H6_AUXPR</name>
<dbReference type="PRINTS" id="PR00472">
    <property type="entry name" value="CASNKINASEII"/>
</dbReference>
<dbReference type="Gene3D" id="1.10.1820.10">
    <property type="entry name" value="protein kinase ck2 holoenzyme, chain C, domain 1"/>
    <property type="match status" value="1"/>
</dbReference>
<feature type="compositionally biased region" description="Acidic residues" evidence="3">
    <location>
        <begin position="14"/>
        <end position="26"/>
    </location>
</feature>
<dbReference type="SUPFAM" id="SSF57798">
    <property type="entry name" value="Casein kinase II beta subunit"/>
    <property type="match status" value="1"/>
</dbReference>
<evidence type="ECO:0000313" key="6">
    <source>
        <dbReference type="Proteomes" id="UP000279271"/>
    </source>
</evidence>
<protein>
    <recommendedName>
        <fullName evidence="2">Casein kinase II subunit beta</fullName>
        <shortName evidence="2">CK II beta</shortName>
    </recommendedName>
</protein>
<dbReference type="PANTHER" id="PTHR11740:SF0">
    <property type="entry name" value="CASEIN KINASE II SUBUNIT BETA"/>
    <property type="match status" value="1"/>
</dbReference>
<evidence type="ECO:0000256" key="3">
    <source>
        <dbReference type="SAM" id="MobiDB-lite"/>
    </source>
</evidence>
<dbReference type="InterPro" id="IPR000704">
    <property type="entry name" value="Casein_kinase_II_reg-sub"/>
</dbReference>
<evidence type="ECO:0000313" key="4">
    <source>
        <dbReference type="EMBL" id="JAT75176.1"/>
    </source>
</evidence>
<dbReference type="EMBL" id="QOKY01000177">
    <property type="protein sequence ID" value="RMZ54550.1"/>
    <property type="molecule type" value="Genomic_DNA"/>
</dbReference>
<dbReference type="Pfam" id="PF01214">
    <property type="entry name" value="CK_II_beta"/>
    <property type="match status" value="1"/>
</dbReference>
<comment type="function">
    <text evidence="2">Plays a complex role in regulating the basal catalytic activity of the alpha subunit.</text>
</comment>
<dbReference type="SMART" id="SM01085">
    <property type="entry name" value="CK_II_beta"/>
    <property type="match status" value="1"/>
</dbReference>
<dbReference type="PANTHER" id="PTHR11740">
    <property type="entry name" value="CASEIN KINASE II SUBUNIT BETA"/>
    <property type="match status" value="1"/>
</dbReference>
<evidence type="ECO:0000313" key="5">
    <source>
        <dbReference type="EMBL" id="RMZ54550.1"/>
    </source>
</evidence>
<feature type="region of interest" description="Disordered" evidence="3">
    <location>
        <begin position="235"/>
        <end position="300"/>
    </location>
</feature>
<feature type="compositionally biased region" description="Low complexity" evidence="3">
    <location>
        <begin position="247"/>
        <end position="261"/>
    </location>
</feature>
<dbReference type="GO" id="GO:0019887">
    <property type="term" value="F:protein kinase regulator activity"/>
    <property type="evidence" value="ECO:0007669"/>
    <property type="project" value="InterPro"/>
</dbReference>
<dbReference type="EMBL" id="GDKF01003446">
    <property type="protein sequence ID" value="JAT75176.1"/>
    <property type="molecule type" value="Transcribed_RNA"/>
</dbReference>
<proteinExistence type="inferred from homology"/>
<dbReference type="GO" id="GO:0005956">
    <property type="term" value="C:protein kinase CK2 complex"/>
    <property type="evidence" value="ECO:0007669"/>
    <property type="project" value="UniProtKB-UniRule"/>
</dbReference>
<organism evidence="4">
    <name type="scientific">Auxenochlorella protothecoides</name>
    <name type="common">Green microalga</name>
    <name type="synonym">Chlorella protothecoides</name>
    <dbReference type="NCBI Taxonomy" id="3075"/>
    <lineage>
        <taxon>Eukaryota</taxon>
        <taxon>Viridiplantae</taxon>
        <taxon>Chlorophyta</taxon>
        <taxon>core chlorophytes</taxon>
        <taxon>Trebouxiophyceae</taxon>
        <taxon>Chlorellales</taxon>
        <taxon>Chlorellaceae</taxon>
        <taxon>Auxenochlorella</taxon>
    </lineage>
</organism>
<dbReference type="GO" id="GO:0005737">
    <property type="term" value="C:cytoplasm"/>
    <property type="evidence" value="ECO:0007669"/>
    <property type="project" value="TreeGrafter"/>
</dbReference>